<organism evidence="5 6">
    <name type="scientific">Gonium pectorale</name>
    <name type="common">Green alga</name>
    <dbReference type="NCBI Taxonomy" id="33097"/>
    <lineage>
        <taxon>Eukaryota</taxon>
        <taxon>Viridiplantae</taxon>
        <taxon>Chlorophyta</taxon>
        <taxon>core chlorophytes</taxon>
        <taxon>Chlorophyceae</taxon>
        <taxon>CS clade</taxon>
        <taxon>Chlamydomonadales</taxon>
        <taxon>Volvocaceae</taxon>
        <taxon>Gonium</taxon>
    </lineage>
</organism>
<evidence type="ECO:0000313" key="6">
    <source>
        <dbReference type="Proteomes" id="UP000075714"/>
    </source>
</evidence>
<dbReference type="EMBL" id="LSYV01000002">
    <property type="protein sequence ID" value="KXZ56395.1"/>
    <property type="molecule type" value="Genomic_DNA"/>
</dbReference>
<dbReference type="STRING" id="33097.A0A150H2Y2"/>
<evidence type="ECO:0000256" key="3">
    <source>
        <dbReference type="ARBA" id="ARBA00038493"/>
    </source>
</evidence>
<dbReference type="SUPFAM" id="SSF52317">
    <property type="entry name" value="Class I glutamine amidotransferase-like"/>
    <property type="match status" value="1"/>
</dbReference>
<accession>A0A150H2Y2</accession>
<evidence type="ECO:0000313" key="5">
    <source>
        <dbReference type="EMBL" id="KXZ56395.1"/>
    </source>
</evidence>
<dbReference type="CDD" id="cd03141">
    <property type="entry name" value="GATase1_Hsp31_like"/>
    <property type="match status" value="1"/>
</dbReference>
<evidence type="ECO:0000256" key="2">
    <source>
        <dbReference type="ARBA" id="ARBA00023239"/>
    </source>
</evidence>
<proteinExistence type="inferred from homology"/>
<evidence type="ECO:0000259" key="4">
    <source>
        <dbReference type="Pfam" id="PF01965"/>
    </source>
</evidence>
<sequence length="261" mass="27383">MHEHELTKMALAKGQVLLVCTSCCQVGDRKDTGVWLSEVAVPYYIFRGNSYDVTFCSLSGGPIPVDQAGLSDAEKAAHPELVRFLADDAAMLQLHQSVPLHSVTDPGAYDCIYLAGGHGAMGDMPDSKELQRVVGEAARRGRIIASVCHGPAGLLGVKDEDGKPLVAGKTIACFTKAEEEKTGAAGTMPFQLEDRLRELGANVRGEDVNMENAVRDGFLVTGQNHNSSARVASLVIEALSVHPSGPGAPIVGHAAGAVAEA</sequence>
<keyword evidence="6" id="KW-1185">Reference proteome</keyword>
<gene>
    <name evidence="5" type="ORF">GPECTOR_1g350</name>
</gene>
<dbReference type="InterPro" id="IPR002818">
    <property type="entry name" value="DJ-1/PfpI"/>
</dbReference>
<dbReference type="PANTHER" id="PTHR48094">
    <property type="entry name" value="PROTEIN/NUCLEIC ACID DEGLYCASE DJ-1-RELATED"/>
    <property type="match status" value="1"/>
</dbReference>
<protein>
    <recommendedName>
        <fullName evidence="4">DJ-1/PfpI domain-containing protein</fullName>
    </recommendedName>
</protein>
<keyword evidence="2" id="KW-0456">Lyase</keyword>
<dbReference type="GO" id="GO:0019243">
    <property type="term" value="P:methylglyoxal catabolic process to D-lactate via S-lactoyl-glutathione"/>
    <property type="evidence" value="ECO:0007669"/>
    <property type="project" value="TreeGrafter"/>
</dbReference>
<keyword evidence="1" id="KW-0346">Stress response</keyword>
<dbReference type="PANTHER" id="PTHR48094:SF11">
    <property type="entry name" value="GLUTATHIONE-INDEPENDENT GLYOXALASE HSP31-RELATED"/>
    <property type="match status" value="1"/>
</dbReference>
<dbReference type="GO" id="GO:0005737">
    <property type="term" value="C:cytoplasm"/>
    <property type="evidence" value="ECO:0007669"/>
    <property type="project" value="TreeGrafter"/>
</dbReference>
<dbReference type="GO" id="GO:0019172">
    <property type="term" value="F:glyoxalase III activity"/>
    <property type="evidence" value="ECO:0007669"/>
    <property type="project" value="TreeGrafter"/>
</dbReference>
<comment type="similarity">
    <text evidence="3">Belongs to the peptidase C56 family. HSP31-like subfamily.</text>
</comment>
<dbReference type="OrthoDB" id="543156at2759"/>
<reference evidence="6" key="1">
    <citation type="journal article" date="2016" name="Nat. Commun.">
        <title>The Gonium pectorale genome demonstrates co-option of cell cycle regulation during the evolution of multicellularity.</title>
        <authorList>
            <person name="Hanschen E.R."/>
            <person name="Marriage T.N."/>
            <person name="Ferris P.J."/>
            <person name="Hamaji T."/>
            <person name="Toyoda A."/>
            <person name="Fujiyama A."/>
            <person name="Neme R."/>
            <person name="Noguchi H."/>
            <person name="Minakuchi Y."/>
            <person name="Suzuki M."/>
            <person name="Kawai-Toyooka H."/>
            <person name="Smith D.R."/>
            <person name="Sparks H."/>
            <person name="Anderson J."/>
            <person name="Bakaric R."/>
            <person name="Luria V."/>
            <person name="Karger A."/>
            <person name="Kirschner M.W."/>
            <person name="Durand P.M."/>
            <person name="Michod R.E."/>
            <person name="Nozaki H."/>
            <person name="Olson B.J."/>
        </authorList>
    </citation>
    <scope>NUCLEOTIDE SEQUENCE [LARGE SCALE GENOMIC DNA]</scope>
    <source>
        <strain evidence="6">NIES-2863</strain>
    </source>
</reference>
<dbReference type="InterPro" id="IPR050325">
    <property type="entry name" value="Prot/Nucl_acid_deglycase"/>
</dbReference>
<dbReference type="AlphaFoldDB" id="A0A150H2Y2"/>
<dbReference type="Proteomes" id="UP000075714">
    <property type="component" value="Unassembled WGS sequence"/>
</dbReference>
<comment type="caution">
    <text evidence="5">The sequence shown here is derived from an EMBL/GenBank/DDBJ whole genome shotgun (WGS) entry which is preliminary data.</text>
</comment>
<dbReference type="Pfam" id="PF01965">
    <property type="entry name" value="DJ-1_PfpI"/>
    <property type="match status" value="1"/>
</dbReference>
<dbReference type="Gene3D" id="3.40.50.880">
    <property type="match status" value="1"/>
</dbReference>
<evidence type="ECO:0000256" key="1">
    <source>
        <dbReference type="ARBA" id="ARBA00023016"/>
    </source>
</evidence>
<dbReference type="InterPro" id="IPR029062">
    <property type="entry name" value="Class_I_gatase-like"/>
</dbReference>
<feature type="domain" description="DJ-1/PfpI" evidence="4">
    <location>
        <begin position="37"/>
        <end position="236"/>
    </location>
</feature>
<name>A0A150H2Y2_GONPE</name>